<evidence type="ECO:0000313" key="2">
    <source>
        <dbReference type="EMBL" id="CAB0030953.1"/>
    </source>
</evidence>
<accession>A0A6H5I104</accession>
<dbReference type="AlphaFoldDB" id="A0A6H5I104"/>
<evidence type="ECO:0000313" key="3">
    <source>
        <dbReference type="Proteomes" id="UP000479190"/>
    </source>
</evidence>
<evidence type="ECO:0000256" key="1">
    <source>
        <dbReference type="SAM" id="MobiDB-lite"/>
    </source>
</evidence>
<protein>
    <submittedName>
        <fullName evidence="2">Uncharacterized protein</fullName>
    </submittedName>
</protein>
<dbReference type="Proteomes" id="UP000479190">
    <property type="component" value="Unassembled WGS sequence"/>
</dbReference>
<sequence length="298" mass="33280">MQGQGRELKALAMSKDTTTTTSPWQTASCAMDFTLRTAWTVDLFRRNPNWQSARSGPTRSRCSTRRSAALNSPLSRSSRTSRARTNARPGMPSGPGAVFLARSLSTAAPKLVPGDLGDFLPVLEPHIQWWSHTGGLKCRSLREQSGNHLAEELRLQALRQGDAVWPSLVTDQLIRTPPWIAIQRSQQLLPGRLPWRPQSRSSARLFASTRAEHKAQASTSSSRRRLLRYRAYWRLAAMQASRSRESSGDHQYTHLLGGRVLVRGIDASHQHRCHCAPEPLGLVLNHHVYWRTGPGFVG</sequence>
<feature type="compositionally biased region" description="Low complexity" evidence="1">
    <location>
        <begin position="54"/>
        <end position="89"/>
    </location>
</feature>
<feature type="region of interest" description="Disordered" evidence="1">
    <location>
        <begin position="1"/>
        <end position="23"/>
    </location>
</feature>
<dbReference type="EMBL" id="CADCXV010000590">
    <property type="protein sequence ID" value="CAB0030953.1"/>
    <property type="molecule type" value="Genomic_DNA"/>
</dbReference>
<feature type="region of interest" description="Disordered" evidence="1">
    <location>
        <begin position="49"/>
        <end position="94"/>
    </location>
</feature>
<proteinExistence type="predicted"/>
<name>A0A6H5I104_9HYME</name>
<dbReference type="OrthoDB" id="7479953at2759"/>
<organism evidence="2 3">
    <name type="scientific">Trichogramma brassicae</name>
    <dbReference type="NCBI Taxonomy" id="86971"/>
    <lineage>
        <taxon>Eukaryota</taxon>
        <taxon>Metazoa</taxon>
        <taxon>Ecdysozoa</taxon>
        <taxon>Arthropoda</taxon>
        <taxon>Hexapoda</taxon>
        <taxon>Insecta</taxon>
        <taxon>Pterygota</taxon>
        <taxon>Neoptera</taxon>
        <taxon>Endopterygota</taxon>
        <taxon>Hymenoptera</taxon>
        <taxon>Apocrita</taxon>
        <taxon>Proctotrupomorpha</taxon>
        <taxon>Chalcidoidea</taxon>
        <taxon>Trichogrammatidae</taxon>
        <taxon>Trichogramma</taxon>
    </lineage>
</organism>
<keyword evidence="3" id="KW-1185">Reference proteome</keyword>
<reference evidence="2 3" key="1">
    <citation type="submission" date="2020-02" db="EMBL/GenBank/DDBJ databases">
        <authorList>
            <person name="Ferguson B K."/>
        </authorList>
    </citation>
    <scope>NUCLEOTIDE SEQUENCE [LARGE SCALE GENOMIC DNA]</scope>
</reference>
<gene>
    <name evidence="2" type="ORF">TBRA_LOCUS2936</name>
</gene>